<dbReference type="PROSITE" id="PS50054">
    <property type="entry name" value="TYR_PHOSPHATASE_DUAL"/>
    <property type="match status" value="1"/>
</dbReference>
<dbReference type="CDD" id="cd05570">
    <property type="entry name" value="STKc_PKC"/>
    <property type="match status" value="1"/>
</dbReference>
<dbReference type="PROSITE" id="PS50011">
    <property type="entry name" value="PROTEIN_KINASE_DOM"/>
    <property type="match status" value="1"/>
</dbReference>
<dbReference type="InterPro" id="IPR029021">
    <property type="entry name" value="Prot-tyrosine_phosphatase-like"/>
</dbReference>
<dbReference type="InterPro" id="IPR036274">
    <property type="entry name" value="HR1_rpt_sf"/>
</dbReference>
<dbReference type="InterPro" id="IPR000008">
    <property type="entry name" value="C2_dom"/>
</dbReference>
<dbReference type="PROSITE" id="PS00108">
    <property type="entry name" value="PROTEIN_KINASE_ST"/>
    <property type="match status" value="1"/>
</dbReference>
<dbReference type="SUPFAM" id="SSF56112">
    <property type="entry name" value="Protein kinase-like (PK-like)"/>
    <property type="match status" value="1"/>
</dbReference>
<evidence type="ECO:0000259" key="20">
    <source>
        <dbReference type="PROSITE" id="PS50056"/>
    </source>
</evidence>
<dbReference type="InterPro" id="IPR017441">
    <property type="entry name" value="Protein_kinase_ATP_BS"/>
</dbReference>
<feature type="compositionally biased region" description="Basic and acidic residues" evidence="17">
    <location>
        <begin position="1379"/>
        <end position="1398"/>
    </location>
</feature>
<dbReference type="PROSITE" id="PS00479">
    <property type="entry name" value="ZF_DAG_PE_1"/>
    <property type="match status" value="1"/>
</dbReference>
<feature type="domain" description="Tyrosine specific protein phosphatases" evidence="20">
    <location>
        <begin position="1269"/>
        <end position="1327"/>
    </location>
</feature>
<feature type="binding site" evidence="16">
    <location>
        <position position="793"/>
    </location>
    <ligand>
        <name>ATP</name>
        <dbReference type="ChEBI" id="CHEBI:30616"/>
    </ligand>
</feature>
<evidence type="ECO:0000259" key="18">
    <source>
        <dbReference type="PROSITE" id="PS50011"/>
    </source>
</evidence>
<comment type="catalytic activity">
    <reaction evidence="14">
        <text>L-seryl-[protein] + ATP = O-phospho-L-seryl-[protein] + ADP + H(+)</text>
        <dbReference type="Rhea" id="RHEA:17989"/>
        <dbReference type="Rhea" id="RHEA-COMP:9863"/>
        <dbReference type="Rhea" id="RHEA-COMP:11604"/>
        <dbReference type="ChEBI" id="CHEBI:15378"/>
        <dbReference type="ChEBI" id="CHEBI:29999"/>
        <dbReference type="ChEBI" id="CHEBI:30616"/>
        <dbReference type="ChEBI" id="CHEBI:83421"/>
        <dbReference type="ChEBI" id="CHEBI:456216"/>
        <dbReference type="EC" id="2.7.11.13"/>
    </reaction>
</comment>
<dbReference type="SUPFAM" id="SSF49562">
    <property type="entry name" value="C2 domain (Calcium/lipid-binding domain, CaLB)"/>
    <property type="match status" value="1"/>
</dbReference>
<dbReference type="SMART" id="SM00742">
    <property type="entry name" value="Hr1"/>
    <property type="match status" value="2"/>
</dbReference>
<comment type="similarity">
    <text evidence="1">Belongs to the protein kinase superfamily. AGC Ser/Thr protein kinase family. PKC subfamily.</text>
</comment>
<dbReference type="GO" id="GO:0007165">
    <property type="term" value="P:signal transduction"/>
    <property type="evidence" value="ECO:0007669"/>
    <property type="project" value="InterPro"/>
</dbReference>
<dbReference type="CDD" id="cd20822">
    <property type="entry name" value="C1_ScPKC1-like_rpt1"/>
    <property type="match status" value="1"/>
</dbReference>
<dbReference type="Pfam" id="PF02185">
    <property type="entry name" value="HR1"/>
    <property type="match status" value="2"/>
</dbReference>
<evidence type="ECO:0000256" key="11">
    <source>
        <dbReference type="ARBA" id="ARBA00022833"/>
    </source>
</evidence>
<feature type="compositionally biased region" description="Pro residues" evidence="17">
    <location>
        <begin position="643"/>
        <end position="653"/>
    </location>
</feature>
<feature type="domain" description="Tyrosine-protein phosphatase" evidence="19">
    <location>
        <begin position="1203"/>
        <end position="1349"/>
    </location>
</feature>
<evidence type="ECO:0000313" key="25">
    <source>
        <dbReference type="Proteomes" id="UP000663888"/>
    </source>
</evidence>
<dbReference type="SMART" id="SM00220">
    <property type="entry name" value="S_TKc"/>
    <property type="match status" value="1"/>
</dbReference>
<feature type="compositionally biased region" description="Pro residues" evidence="17">
    <location>
        <begin position="737"/>
        <end position="748"/>
    </location>
</feature>
<dbReference type="Gene3D" id="1.10.287.160">
    <property type="entry name" value="HR1 repeat"/>
    <property type="match status" value="1"/>
</dbReference>
<keyword evidence="5" id="KW-0808">Transferase</keyword>
<evidence type="ECO:0000256" key="2">
    <source>
        <dbReference type="ARBA" id="ARBA00012429"/>
    </source>
</evidence>
<evidence type="ECO:0000256" key="13">
    <source>
        <dbReference type="ARBA" id="ARBA00047272"/>
    </source>
</evidence>
<dbReference type="InterPro" id="IPR011009">
    <property type="entry name" value="Kinase-like_dom_sf"/>
</dbReference>
<gene>
    <name evidence="24" type="ORF">RDB_LOCUS103335</name>
</gene>
<dbReference type="InterPro" id="IPR035892">
    <property type="entry name" value="C2_domain_sf"/>
</dbReference>
<dbReference type="SUPFAM" id="SSF52799">
    <property type="entry name" value="(Phosphotyrosine protein) phosphatases II"/>
    <property type="match status" value="1"/>
</dbReference>
<keyword evidence="11" id="KW-0862">Zinc</keyword>
<dbReference type="PROSITE" id="PS50081">
    <property type="entry name" value="ZF_DAG_PE_2"/>
    <property type="match status" value="2"/>
</dbReference>
<dbReference type="InterPro" id="IPR020422">
    <property type="entry name" value="TYR_PHOSPHATASE_DUAL_dom"/>
</dbReference>
<dbReference type="InterPro" id="IPR000719">
    <property type="entry name" value="Prot_kinase_dom"/>
</dbReference>
<dbReference type="Pfam" id="PF00782">
    <property type="entry name" value="DSPc"/>
    <property type="match status" value="1"/>
</dbReference>
<dbReference type="Gene3D" id="3.30.60.20">
    <property type="match status" value="2"/>
</dbReference>
<dbReference type="InterPro" id="IPR037312">
    <property type="entry name" value="PKC-like_HR1"/>
</dbReference>
<feature type="compositionally biased region" description="Pro residues" evidence="17">
    <location>
        <begin position="720"/>
        <end position="730"/>
    </location>
</feature>
<dbReference type="Gene3D" id="1.10.510.10">
    <property type="entry name" value="Transferase(Phosphotransferase) domain 1"/>
    <property type="match status" value="1"/>
</dbReference>
<dbReference type="PROSITE" id="PS51860">
    <property type="entry name" value="REM_1"/>
    <property type="match status" value="1"/>
</dbReference>
<accession>A0A8H3C071</accession>
<dbReference type="Pfam" id="PF00130">
    <property type="entry name" value="C1_1"/>
    <property type="match status" value="2"/>
</dbReference>
<feature type="compositionally biased region" description="Pro residues" evidence="17">
    <location>
        <begin position="701"/>
        <end position="711"/>
    </location>
</feature>
<feature type="compositionally biased region" description="Polar residues" evidence="17">
    <location>
        <begin position="594"/>
        <end position="605"/>
    </location>
</feature>
<dbReference type="SMART" id="SM00239">
    <property type="entry name" value="C2"/>
    <property type="match status" value="1"/>
</dbReference>
<dbReference type="InterPro" id="IPR000340">
    <property type="entry name" value="Dual-sp_phosphatase_cat-dom"/>
</dbReference>
<evidence type="ECO:0000259" key="21">
    <source>
        <dbReference type="PROSITE" id="PS50081"/>
    </source>
</evidence>
<dbReference type="CDD" id="cd20823">
    <property type="entry name" value="C1_ScPKC1-like_rpt2"/>
    <property type="match status" value="1"/>
</dbReference>
<dbReference type="InterPro" id="IPR002219">
    <property type="entry name" value="PKC_DAG/PE"/>
</dbReference>
<evidence type="ECO:0000256" key="3">
    <source>
        <dbReference type="ARBA" id="ARBA00022527"/>
    </source>
</evidence>
<keyword evidence="3" id="KW-0723">Serine/threonine-protein kinase</keyword>
<feature type="domain" description="Protein kinase" evidence="18">
    <location>
        <begin position="764"/>
        <end position="1023"/>
    </location>
</feature>
<feature type="compositionally biased region" description="Polar residues" evidence="17">
    <location>
        <begin position="612"/>
        <end position="622"/>
    </location>
</feature>
<evidence type="ECO:0000256" key="7">
    <source>
        <dbReference type="ARBA" id="ARBA00022737"/>
    </source>
</evidence>
<dbReference type="FunFam" id="3.30.200.20:FF:000103">
    <property type="entry name" value="Protein kinase C"/>
    <property type="match status" value="1"/>
</dbReference>
<dbReference type="InterPro" id="IPR017892">
    <property type="entry name" value="Pkinase_C"/>
</dbReference>
<feature type="region of interest" description="Disordered" evidence="17">
    <location>
        <begin position="63"/>
        <end position="112"/>
    </location>
</feature>
<feature type="domain" description="Phorbol-ester/DAG-type" evidence="21">
    <location>
        <begin position="442"/>
        <end position="489"/>
    </location>
</feature>
<feature type="region of interest" description="Disordered" evidence="17">
    <location>
        <begin position="577"/>
        <end position="757"/>
    </location>
</feature>
<dbReference type="SUPFAM" id="SSF57889">
    <property type="entry name" value="Cysteine-rich domain"/>
    <property type="match status" value="2"/>
</dbReference>
<dbReference type="InterPro" id="IPR046349">
    <property type="entry name" value="C1-like_sf"/>
</dbReference>
<dbReference type="Gene3D" id="3.30.200.20">
    <property type="entry name" value="Phosphorylase Kinase, domain 1"/>
    <property type="match status" value="1"/>
</dbReference>
<keyword evidence="8 16" id="KW-0547">Nucleotide-binding</keyword>
<keyword evidence="6" id="KW-0479">Metal-binding</keyword>
<dbReference type="GO" id="GO:0005524">
    <property type="term" value="F:ATP binding"/>
    <property type="evidence" value="ECO:0007669"/>
    <property type="project" value="UniProtKB-UniRule"/>
</dbReference>
<dbReference type="Pfam" id="PF00069">
    <property type="entry name" value="Pkinase"/>
    <property type="match status" value="1"/>
</dbReference>
<keyword evidence="4" id="KW-0597">Phosphoprotein</keyword>
<dbReference type="GO" id="GO:0005737">
    <property type="term" value="C:cytoplasm"/>
    <property type="evidence" value="ECO:0007669"/>
    <property type="project" value="UniProtKB-ARBA"/>
</dbReference>
<dbReference type="SUPFAM" id="SSF46585">
    <property type="entry name" value="HR1 repeat"/>
    <property type="match status" value="1"/>
</dbReference>
<comment type="catalytic activity">
    <reaction evidence="13">
        <text>L-threonyl-[protein] + ATP = O-phospho-L-threonyl-[protein] + ADP + H(+)</text>
        <dbReference type="Rhea" id="RHEA:46608"/>
        <dbReference type="Rhea" id="RHEA-COMP:11060"/>
        <dbReference type="Rhea" id="RHEA-COMP:11605"/>
        <dbReference type="ChEBI" id="CHEBI:15378"/>
        <dbReference type="ChEBI" id="CHEBI:30013"/>
        <dbReference type="ChEBI" id="CHEBI:30616"/>
        <dbReference type="ChEBI" id="CHEBI:61977"/>
        <dbReference type="ChEBI" id="CHEBI:456216"/>
        <dbReference type="EC" id="2.7.11.13"/>
    </reaction>
</comment>
<dbReference type="GO" id="GO:0008270">
    <property type="term" value="F:zinc ion binding"/>
    <property type="evidence" value="ECO:0007669"/>
    <property type="project" value="UniProtKB-KW"/>
</dbReference>
<evidence type="ECO:0000259" key="19">
    <source>
        <dbReference type="PROSITE" id="PS50054"/>
    </source>
</evidence>
<dbReference type="CDD" id="cd14522">
    <property type="entry name" value="DSP_STYX"/>
    <property type="match status" value="1"/>
</dbReference>
<evidence type="ECO:0000256" key="1">
    <source>
        <dbReference type="ARBA" id="ARBA00005490"/>
    </source>
</evidence>
<dbReference type="PROSITE" id="PS51285">
    <property type="entry name" value="AGC_KINASE_CTER"/>
    <property type="match status" value="1"/>
</dbReference>
<dbReference type="EC" id="2.7.11.13" evidence="2"/>
<dbReference type="GO" id="GO:0004697">
    <property type="term" value="F:diacylglycerol-dependent serine/threonine kinase activity"/>
    <property type="evidence" value="ECO:0007669"/>
    <property type="project" value="UniProtKB-EC"/>
</dbReference>
<keyword evidence="10" id="KW-0418">Kinase</keyword>
<sequence length="1398" mass="156462">MASEIDQKIQETRTKIQLERKLLEGTRAMKNATTNQDVLRRLDAKIRDAEASLTYFEETLQNLQAKKRGPDSADARGPGAGGLPPTPRGWGTERDRSLPLPPDDGAPVEAAPKKNYTNLDLLKADTPHSNARITKMIHLLETKLRTEQQYKRGTEKMIQLYLAEGDKKSRVEAEGKRFESENKIQLLQQALKRYKSLYIMDDEEDDTTEGEHRKDNLKKPMSGKLMISLTGAKHLEHPTLQAGARRASKPPAYETTVVIRIEGTPRAQSHPSRTDRWNEDFTIDVDKANEIEIALYDKAVGSAATQPSIPIGFLWMRISDIVEAQRRQKVEMEVGQGGWVTAGAMGGSSVGPARGSAGAGLGGMGGGDMAIAPLGGAPMGGGAPAQEGISGVFTVEPEGAIAMTVSFVKENVRKRPFDGVPGGLGRQGAVRMRKGEVHEMNGHQFVQRQFYQLMQCAYCSEFFVNAGYQCEDCRYCCHKKCYPKVVTKCISKSNVDDDPDDAKINHRIPHRFETMTNLSTNWCCHCGYMLPLGRKNFKKCTECDLTCHAACAHLVPYFCGMTMANASALINSMRDIRSHQQHRPRPHHQTQPSFSHQTSGSQSGITYEPEKQPTSPTSQIEQGMSGMNLGRPQDDYGSGPAQQPKPPQYPPANQPLYGPGVTQVPLPGSPGPAKRTSAGPGYDPYGAPPNTYAQTASPRPSNAPIPAPPQSRPDNYGRPPQHPSQVPPQQQPQQYQQPPPPQHIPPPQQQVAPPKKRSVGLNDFNFLAVLGKGNFGKVMLAEEKKTNALYAIKVLKKEFVIDHDEVESTRSEKRVFLAAARERHPFLLGLHSCFQTETRIYFVMEYVSGGDLMLHIQRKQFSLRQAKFYACEVLLALEYFHAQGIIYRDLKLDNILLTLDGHVKVADYGLCKENMEYGQTTSTFCGTPEFMAPEILLEQRYGRAVDWWAFGVLTYEMLLGQSPFRGDDEDEIFDAILEDEPLYPITMPRDAVSILQRLLTRDPTKRLGSGPTDAEEIKAHPFFNTVNFDDVLHKRIPPPYYPTISSAHDTSNFDTEFTREQPTLTPVHGQLSATDQAQFQGFSWQVQRCNPILLMLSVFAQQGCLLGRHLDDLTWVKFKDWEECLKGLIYDLLPYMVEVRPPSREPVPATTPELGNGVKAFACASQVFETSINTMSIAVHPGSTSPSISKTNDVEWRYEMRRDCQEIFPGLLLGPFQASKDLDRMKALGITHVACIRDVKEAFSVKPRFPDQLQYLVLDVEDNEEQNLIRLFPRAKAFIDNALQSGGRVLVHCNGGISLSPSFVIMYVMERFQLAWDDALQMVQNKRYCISPNNGFITQIKEYESIYKAQRAIQSAPDASRPAQTRRKREDDDEEEEQSDTRRRPEPIEMQQKDVDMA</sequence>
<dbReference type="CDD" id="cd11620">
    <property type="entry name" value="HR1_PKC-like_2_fungi"/>
    <property type="match status" value="1"/>
</dbReference>
<keyword evidence="12 16" id="KW-0067">ATP-binding</keyword>
<comment type="caution">
    <text evidence="24">The sequence shown here is derived from an EMBL/GenBank/DDBJ whole genome shotgun (WGS) entry which is preliminary data.</text>
</comment>
<dbReference type="InterPro" id="IPR011072">
    <property type="entry name" value="HR1_rho-bd"/>
</dbReference>
<organism evidence="24 25">
    <name type="scientific">Rhizoctonia solani</name>
    <dbReference type="NCBI Taxonomy" id="456999"/>
    <lineage>
        <taxon>Eukaryota</taxon>
        <taxon>Fungi</taxon>
        <taxon>Dikarya</taxon>
        <taxon>Basidiomycota</taxon>
        <taxon>Agaricomycotina</taxon>
        <taxon>Agaricomycetes</taxon>
        <taxon>Cantharellales</taxon>
        <taxon>Ceratobasidiaceae</taxon>
        <taxon>Rhizoctonia</taxon>
    </lineage>
</organism>
<evidence type="ECO:0000256" key="15">
    <source>
        <dbReference type="PROSITE-ProRule" id="PRU01207"/>
    </source>
</evidence>
<evidence type="ECO:0000256" key="10">
    <source>
        <dbReference type="ARBA" id="ARBA00022777"/>
    </source>
</evidence>
<dbReference type="FunFam" id="3.90.190.10:FF:000036">
    <property type="entry name" value="Serine/threonine/tyrosine-interacting protein a"/>
    <property type="match status" value="1"/>
</dbReference>
<evidence type="ECO:0000259" key="22">
    <source>
        <dbReference type="PROSITE" id="PS51285"/>
    </source>
</evidence>
<dbReference type="Proteomes" id="UP000663888">
    <property type="component" value="Unassembled WGS sequence"/>
</dbReference>
<dbReference type="PROSITE" id="PS50056">
    <property type="entry name" value="TYR_PHOSPHATASE_2"/>
    <property type="match status" value="1"/>
</dbReference>
<dbReference type="PANTHER" id="PTHR24351">
    <property type="entry name" value="RIBOSOMAL PROTEIN S6 KINASE"/>
    <property type="match status" value="1"/>
</dbReference>
<keyword evidence="7" id="KW-0677">Repeat</keyword>
<dbReference type="InterPro" id="IPR000387">
    <property type="entry name" value="Tyr_Pase_dom"/>
</dbReference>
<dbReference type="PROSITE" id="PS00107">
    <property type="entry name" value="PROTEIN_KINASE_ATP"/>
    <property type="match status" value="1"/>
</dbReference>
<evidence type="ECO:0000259" key="23">
    <source>
        <dbReference type="PROSITE" id="PS51860"/>
    </source>
</evidence>
<proteinExistence type="inferred from homology"/>
<evidence type="ECO:0000313" key="24">
    <source>
        <dbReference type="EMBL" id="CAE6468867.1"/>
    </source>
</evidence>
<dbReference type="GO" id="GO:0009272">
    <property type="term" value="P:fungal-type cell wall biogenesis"/>
    <property type="evidence" value="ECO:0007669"/>
    <property type="project" value="InterPro"/>
</dbReference>
<dbReference type="InterPro" id="IPR008271">
    <property type="entry name" value="Ser/Thr_kinase_AS"/>
</dbReference>
<name>A0A8H3C071_9AGAM</name>
<dbReference type="SMART" id="SM00109">
    <property type="entry name" value="C1"/>
    <property type="match status" value="2"/>
</dbReference>
<evidence type="ECO:0000256" key="4">
    <source>
        <dbReference type="ARBA" id="ARBA00022553"/>
    </source>
</evidence>
<dbReference type="SMART" id="SM00133">
    <property type="entry name" value="S_TK_X"/>
    <property type="match status" value="1"/>
</dbReference>
<keyword evidence="15" id="KW-0175">Coiled coil</keyword>
<dbReference type="EMBL" id="CAJMWX010001121">
    <property type="protein sequence ID" value="CAE6468867.1"/>
    <property type="molecule type" value="Genomic_DNA"/>
</dbReference>
<dbReference type="InterPro" id="IPR000961">
    <property type="entry name" value="AGC-kinase_C"/>
</dbReference>
<evidence type="ECO:0000256" key="6">
    <source>
        <dbReference type="ARBA" id="ARBA00022723"/>
    </source>
</evidence>
<evidence type="ECO:0000256" key="5">
    <source>
        <dbReference type="ARBA" id="ARBA00022679"/>
    </source>
</evidence>
<feature type="domain" description="Phorbol-ester/DAG-type" evidence="21">
    <location>
        <begin position="509"/>
        <end position="559"/>
    </location>
</feature>
<evidence type="ECO:0000256" key="16">
    <source>
        <dbReference type="PROSITE-ProRule" id="PRU10141"/>
    </source>
</evidence>
<evidence type="ECO:0000256" key="9">
    <source>
        <dbReference type="ARBA" id="ARBA00022771"/>
    </source>
</evidence>
<feature type="compositionally biased region" description="Low complexity" evidence="17">
    <location>
        <begin position="678"/>
        <end position="689"/>
    </location>
</feature>
<dbReference type="FunFam" id="1.10.510.10:FF:000101">
    <property type="entry name" value="Protein kinase C"/>
    <property type="match status" value="1"/>
</dbReference>
<evidence type="ECO:0000256" key="12">
    <source>
        <dbReference type="ARBA" id="ARBA00022840"/>
    </source>
</evidence>
<dbReference type="Gene3D" id="3.90.190.10">
    <property type="entry name" value="Protein tyrosine phosphatase superfamily"/>
    <property type="match status" value="1"/>
</dbReference>
<dbReference type="Pfam" id="PF00433">
    <property type="entry name" value="Pkinase_C"/>
    <property type="match status" value="1"/>
</dbReference>
<protein>
    <recommendedName>
        <fullName evidence="2">protein kinase C</fullName>
        <ecNumber evidence="2">2.7.11.13</ecNumber>
    </recommendedName>
</protein>
<feature type="domain" description="AGC-kinase C-terminal" evidence="22">
    <location>
        <begin position="1024"/>
        <end position="1094"/>
    </location>
</feature>
<evidence type="ECO:0000256" key="8">
    <source>
        <dbReference type="ARBA" id="ARBA00022741"/>
    </source>
</evidence>
<feature type="region of interest" description="Disordered" evidence="17">
    <location>
        <begin position="1351"/>
        <end position="1398"/>
    </location>
</feature>
<keyword evidence="9" id="KW-0863">Zinc-finger</keyword>
<evidence type="ECO:0000256" key="14">
    <source>
        <dbReference type="ARBA" id="ARBA00047470"/>
    </source>
</evidence>
<dbReference type="FunFam" id="3.30.60.20:FF:000034">
    <property type="entry name" value="Protein kinase C"/>
    <property type="match status" value="1"/>
</dbReference>
<reference evidence="24" key="1">
    <citation type="submission" date="2021-01" db="EMBL/GenBank/DDBJ databases">
        <authorList>
            <person name="Kaushik A."/>
        </authorList>
    </citation>
    <scope>NUCLEOTIDE SEQUENCE</scope>
    <source>
        <strain evidence="24">AG4-R118</strain>
    </source>
</reference>
<dbReference type="SMART" id="SM00195">
    <property type="entry name" value="DSPc"/>
    <property type="match status" value="1"/>
</dbReference>
<feature type="domain" description="REM-1" evidence="23">
    <location>
        <begin position="123"/>
        <end position="200"/>
    </location>
</feature>
<feature type="compositionally biased region" description="Basic residues" evidence="17">
    <location>
        <begin position="579"/>
        <end position="588"/>
    </location>
</feature>
<evidence type="ECO:0000256" key="17">
    <source>
        <dbReference type="SAM" id="MobiDB-lite"/>
    </source>
</evidence>